<dbReference type="KEGG" id="hsr:HSBAA_06580"/>
<evidence type="ECO:0000256" key="4">
    <source>
        <dbReference type="ARBA" id="ARBA00022475"/>
    </source>
</evidence>
<evidence type="ECO:0000313" key="8">
    <source>
        <dbReference type="EMBL" id="BBI59352.1"/>
    </source>
</evidence>
<dbReference type="GO" id="GO:0016020">
    <property type="term" value="C:membrane"/>
    <property type="evidence" value="ECO:0007669"/>
    <property type="project" value="UniProtKB-SubCell"/>
</dbReference>
<dbReference type="AlphaFoldDB" id="A0A455U0E1"/>
<keyword evidence="6" id="KW-1278">Translocase</keyword>
<reference evidence="8 9" key="1">
    <citation type="journal article" date="2019" name="Microbiol. Resour. Announc.">
        <title>Complete Genome Sequence of Halomonas sulfidaeris Strain Esulfide1 Isolated from a Metal Sulfide Rock at a Depth of 2,200 Meters, Obtained Using Nanopore Sequencing.</title>
        <authorList>
            <person name="Saito M."/>
            <person name="Nishigata A."/>
            <person name="Galipon J."/>
            <person name="Arakawa K."/>
        </authorList>
    </citation>
    <scope>NUCLEOTIDE SEQUENCE [LARGE SCALE GENOMIC DNA]</scope>
    <source>
        <strain evidence="8 9">ATCC BAA-803</strain>
    </source>
</reference>
<evidence type="ECO:0008006" key="10">
    <source>
        <dbReference type="Google" id="ProtNLM"/>
    </source>
</evidence>
<organism evidence="8 9">
    <name type="scientific">Vreelandella sulfidaeris</name>
    <dbReference type="NCBI Taxonomy" id="115553"/>
    <lineage>
        <taxon>Bacteria</taxon>
        <taxon>Pseudomonadati</taxon>
        <taxon>Pseudomonadota</taxon>
        <taxon>Gammaproteobacteria</taxon>
        <taxon>Oceanospirillales</taxon>
        <taxon>Halomonadaceae</taxon>
        <taxon>Vreelandella</taxon>
    </lineage>
</organism>
<evidence type="ECO:0000256" key="6">
    <source>
        <dbReference type="ARBA" id="ARBA00022967"/>
    </source>
</evidence>
<evidence type="ECO:0000256" key="7">
    <source>
        <dbReference type="ARBA" id="ARBA00023136"/>
    </source>
</evidence>
<dbReference type="Gene3D" id="3.40.50.300">
    <property type="entry name" value="P-loop containing nucleotide triphosphate hydrolases"/>
    <property type="match status" value="1"/>
</dbReference>
<comment type="subcellular location">
    <subcellularLocation>
        <location evidence="1">Membrane</location>
    </subcellularLocation>
</comment>
<comment type="similarity">
    <text evidence="2">Belongs to the ABC transporter superfamily.</text>
</comment>
<dbReference type="PANTHER" id="PTHR43297">
    <property type="entry name" value="OLIGOPEPTIDE TRANSPORT ATP-BINDING PROTEIN APPD"/>
    <property type="match status" value="1"/>
</dbReference>
<evidence type="ECO:0000313" key="9">
    <source>
        <dbReference type="Proteomes" id="UP000320231"/>
    </source>
</evidence>
<evidence type="ECO:0000256" key="1">
    <source>
        <dbReference type="ARBA" id="ARBA00004370"/>
    </source>
</evidence>
<evidence type="ECO:0000256" key="5">
    <source>
        <dbReference type="ARBA" id="ARBA00022519"/>
    </source>
</evidence>
<dbReference type="EMBL" id="AP019514">
    <property type="protein sequence ID" value="BBI59352.1"/>
    <property type="molecule type" value="Genomic_DNA"/>
</dbReference>
<evidence type="ECO:0000256" key="3">
    <source>
        <dbReference type="ARBA" id="ARBA00022448"/>
    </source>
</evidence>
<keyword evidence="7" id="KW-0472">Membrane</keyword>
<protein>
    <recommendedName>
        <fullName evidence="10">Oligopeptide/dipeptide ABC transporter C-terminal domain-containing protein</fullName>
    </recommendedName>
</protein>
<dbReference type="InterPro" id="IPR027417">
    <property type="entry name" value="P-loop_NTPase"/>
</dbReference>
<keyword evidence="4" id="KW-1003">Cell membrane</keyword>
<dbReference type="InterPro" id="IPR050388">
    <property type="entry name" value="ABC_Ni/Peptide_Import"/>
</dbReference>
<accession>A0A455U0E1</accession>
<dbReference type="SUPFAM" id="SSF52540">
    <property type="entry name" value="P-loop containing nucleoside triphosphate hydrolases"/>
    <property type="match status" value="1"/>
</dbReference>
<name>A0A455U0E1_9GAMM</name>
<dbReference type="PANTHER" id="PTHR43297:SF14">
    <property type="entry name" value="ATPASE AAA-TYPE CORE DOMAIN-CONTAINING PROTEIN"/>
    <property type="match status" value="1"/>
</dbReference>
<evidence type="ECO:0000256" key="2">
    <source>
        <dbReference type="ARBA" id="ARBA00005417"/>
    </source>
</evidence>
<keyword evidence="3" id="KW-0813">Transport</keyword>
<keyword evidence="5" id="KW-0997">Cell inner membrane</keyword>
<gene>
    <name evidence="8" type="ORF">HSBAA_06580</name>
</gene>
<dbReference type="Proteomes" id="UP000320231">
    <property type="component" value="Chromosome"/>
</dbReference>
<sequence length="135" mass="14698">MIAMALACEPQLLIADEPTTALDVTVQAQILALLKDLQARYGMAILFITHDLGVVRHLADSVCVMQHGEIVESGATKALFQFPQHAYTRMLIDANPSGHKPPFPTQPPFCSPRNTLVFAFPSKSACLALTAILKR</sequence>
<proteinExistence type="inferred from homology"/>